<keyword evidence="1" id="KW-0597">Phosphoprotein</keyword>
<dbReference type="EMBL" id="SLWS01000011">
    <property type="protein sequence ID" value="TCO52920.1"/>
    <property type="molecule type" value="Genomic_DNA"/>
</dbReference>
<accession>A0A4V6NNR4</accession>
<dbReference type="InterPro" id="IPR008984">
    <property type="entry name" value="SMAD_FHA_dom_sf"/>
</dbReference>
<feature type="domain" description="FHA" evidence="2">
    <location>
        <begin position="100"/>
        <end position="152"/>
    </location>
</feature>
<evidence type="ECO:0000256" key="1">
    <source>
        <dbReference type="ARBA" id="ARBA00022553"/>
    </source>
</evidence>
<dbReference type="OrthoDB" id="3078176at2"/>
<gene>
    <name evidence="3" type="ORF">EV192_111114</name>
</gene>
<comment type="caution">
    <text evidence="3">The sequence shown here is derived from an EMBL/GenBank/DDBJ whole genome shotgun (WGS) entry which is preliminary data.</text>
</comment>
<dbReference type="RefSeq" id="WP_132123889.1">
    <property type="nucleotide sequence ID" value="NZ_SLWS01000011.1"/>
</dbReference>
<dbReference type="Gene3D" id="2.60.200.20">
    <property type="match status" value="1"/>
</dbReference>
<dbReference type="Pfam" id="PF00498">
    <property type="entry name" value="FHA"/>
    <property type="match status" value="1"/>
</dbReference>
<keyword evidence="4" id="KW-1185">Reference proteome</keyword>
<evidence type="ECO:0000313" key="3">
    <source>
        <dbReference type="EMBL" id="TCO52920.1"/>
    </source>
</evidence>
<dbReference type="InterPro" id="IPR000253">
    <property type="entry name" value="FHA_dom"/>
</dbReference>
<dbReference type="CDD" id="cd00060">
    <property type="entry name" value="FHA"/>
    <property type="match status" value="1"/>
</dbReference>
<evidence type="ECO:0000259" key="2">
    <source>
        <dbReference type="PROSITE" id="PS50006"/>
    </source>
</evidence>
<dbReference type="Proteomes" id="UP000295680">
    <property type="component" value="Unassembled WGS sequence"/>
</dbReference>
<name>A0A4V6NNR4_9PSEU</name>
<dbReference type="SUPFAM" id="SSF49879">
    <property type="entry name" value="SMAD/FHA domain"/>
    <property type="match status" value="1"/>
</dbReference>
<dbReference type="AlphaFoldDB" id="A0A4V6NNR4"/>
<dbReference type="PROSITE" id="PS50006">
    <property type="entry name" value="FHA_DOMAIN"/>
    <property type="match status" value="1"/>
</dbReference>
<evidence type="ECO:0000313" key="4">
    <source>
        <dbReference type="Proteomes" id="UP000295680"/>
    </source>
</evidence>
<sequence>MTKRCPSDDSEVFEDHETMCMEHVRELVSVVDDEPSGRDGDKVPRREQWSTEVCWRCGTFSPHRDNRTCLAPDCGRSLTPPALHIRFQDGEVDVEPGESVELGRHGVHGRVFRGFPNVSRRHAVVGVDDDRRAWVKPLPDVTNGTFVNKIEVFVPDDKTLVSGDTVRLARDAEGTVTLYDR</sequence>
<protein>
    <submittedName>
        <fullName evidence="3">FHA domain-containing protein</fullName>
    </submittedName>
</protein>
<organism evidence="3 4">
    <name type="scientific">Actinocrispum wychmicini</name>
    <dbReference type="NCBI Taxonomy" id="1213861"/>
    <lineage>
        <taxon>Bacteria</taxon>
        <taxon>Bacillati</taxon>
        <taxon>Actinomycetota</taxon>
        <taxon>Actinomycetes</taxon>
        <taxon>Pseudonocardiales</taxon>
        <taxon>Pseudonocardiaceae</taxon>
        <taxon>Actinocrispum</taxon>
    </lineage>
</organism>
<reference evidence="3 4" key="1">
    <citation type="submission" date="2019-03" db="EMBL/GenBank/DDBJ databases">
        <title>Genomic Encyclopedia of Type Strains, Phase IV (KMG-IV): sequencing the most valuable type-strain genomes for metagenomic binning, comparative biology and taxonomic classification.</title>
        <authorList>
            <person name="Goeker M."/>
        </authorList>
    </citation>
    <scope>NUCLEOTIDE SEQUENCE [LARGE SCALE GENOMIC DNA]</scope>
    <source>
        <strain evidence="3 4">DSM 45934</strain>
    </source>
</reference>
<proteinExistence type="predicted"/>